<dbReference type="EMBL" id="JBHMCA010000082">
    <property type="protein sequence ID" value="MFB9450533.1"/>
    <property type="molecule type" value="Genomic_DNA"/>
</dbReference>
<proteinExistence type="predicted"/>
<feature type="region of interest" description="Disordered" evidence="1">
    <location>
        <begin position="117"/>
        <end position="141"/>
    </location>
</feature>
<gene>
    <name evidence="2" type="ORF">ACFFTR_46285</name>
</gene>
<feature type="compositionally biased region" description="Low complexity" evidence="1">
    <location>
        <begin position="132"/>
        <end position="141"/>
    </location>
</feature>
<evidence type="ECO:0000313" key="2">
    <source>
        <dbReference type="EMBL" id="MFB9450533.1"/>
    </source>
</evidence>
<evidence type="ECO:0000256" key="1">
    <source>
        <dbReference type="SAM" id="MobiDB-lite"/>
    </source>
</evidence>
<evidence type="ECO:0000313" key="3">
    <source>
        <dbReference type="Proteomes" id="UP001589608"/>
    </source>
</evidence>
<name>A0ABV5MNT7_9ACTN</name>
<sequence>MRWPAAGPARRGGAGRGGRAQQRCRPVGGPGVDLGAPAGKPCAAGRAGAAEFLDDVGNRAAADDDVLDEQAAFRWAIVTSGSVKRRSSTSPEVFLLIKLARRVDNARDHYTWPRVTAPSRALSGRHAEPHSSARPAAARPV</sequence>
<accession>A0ABV5MNT7</accession>
<organism evidence="2 3">
    <name type="scientific">Dactylosporangium vinaceum</name>
    <dbReference type="NCBI Taxonomy" id="53362"/>
    <lineage>
        <taxon>Bacteria</taxon>
        <taxon>Bacillati</taxon>
        <taxon>Actinomycetota</taxon>
        <taxon>Actinomycetes</taxon>
        <taxon>Micromonosporales</taxon>
        <taxon>Micromonosporaceae</taxon>
        <taxon>Dactylosporangium</taxon>
    </lineage>
</organism>
<keyword evidence="3" id="KW-1185">Reference proteome</keyword>
<dbReference type="RefSeq" id="WP_246655797.1">
    <property type="nucleotide sequence ID" value="NZ_JBHMCA010000082.1"/>
</dbReference>
<protein>
    <submittedName>
        <fullName evidence="2">Uncharacterized protein</fullName>
    </submittedName>
</protein>
<dbReference type="Proteomes" id="UP001589608">
    <property type="component" value="Unassembled WGS sequence"/>
</dbReference>
<comment type="caution">
    <text evidence="2">The sequence shown here is derived from an EMBL/GenBank/DDBJ whole genome shotgun (WGS) entry which is preliminary data.</text>
</comment>
<reference evidence="2 3" key="1">
    <citation type="submission" date="2024-09" db="EMBL/GenBank/DDBJ databases">
        <authorList>
            <person name="Sun Q."/>
            <person name="Mori K."/>
        </authorList>
    </citation>
    <scope>NUCLEOTIDE SEQUENCE [LARGE SCALE GENOMIC DNA]</scope>
    <source>
        <strain evidence="2 3">JCM 3307</strain>
    </source>
</reference>
<feature type="region of interest" description="Disordered" evidence="1">
    <location>
        <begin position="1"/>
        <end position="32"/>
    </location>
</feature>